<dbReference type="EMBL" id="BAAAZT010000013">
    <property type="protein sequence ID" value="GAA3895445.1"/>
    <property type="molecule type" value="Genomic_DNA"/>
</dbReference>
<sequence length="61" mass="6122">MAVSIAGCVVSAAGRADARRPRHAQPLYHSRAGIGMTSPSPNASGGSALIGTAAYTPKEVE</sequence>
<dbReference type="Proteomes" id="UP001500133">
    <property type="component" value="Unassembled WGS sequence"/>
</dbReference>
<comment type="caution">
    <text evidence="2">The sequence shown here is derived from an EMBL/GenBank/DDBJ whole genome shotgun (WGS) entry which is preliminary data.</text>
</comment>
<keyword evidence="3" id="KW-1185">Reference proteome</keyword>
<evidence type="ECO:0000313" key="3">
    <source>
        <dbReference type="Proteomes" id="UP001500133"/>
    </source>
</evidence>
<proteinExistence type="predicted"/>
<reference evidence="3" key="1">
    <citation type="journal article" date="2019" name="Int. J. Syst. Evol. Microbiol.">
        <title>The Global Catalogue of Microorganisms (GCM) 10K type strain sequencing project: providing services to taxonomists for standard genome sequencing and annotation.</title>
        <authorList>
            <consortium name="The Broad Institute Genomics Platform"/>
            <consortium name="The Broad Institute Genome Sequencing Center for Infectious Disease"/>
            <person name="Wu L."/>
            <person name="Ma J."/>
        </authorList>
    </citation>
    <scope>NUCLEOTIDE SEQUENCE [LARGE SCALE GENOMIC DNA]</scope>
    <source>
        <strain evidence="3">JCM 16914</strain>
    </source>
</reference>
<organism evidence="2 3">
    <name type="scientific">Halomonas cibimaris</name>
    <dbReference type="NCBI Taxonomy" id="657012"/>
    <lineage>
        <taxon>Bacteria</taxon>
        <taxon>Pseudomonadati</taxon>
        <taxon>Pseudomonadota</taxon>
        <taxon>Gammaproteobacteria</taxon>
        <taxon>Oceanospirillales</taxon>
        <taxon>Halomonadaceae</taxon>
        <taxon>Halomonas</taxon>
    </lineage>
</organism>
<gene>
    <name evidence="2" type="ORF">GCM10022228_03120</name>
</gene>
<name>A0ABP7L7W6_9GAMM</name>
<feature type="region of interest" description="Disordered" evidence="1">
    <location>
        <begin position="13"/>
        <end position="61"/>
    </location>
</feature>
<evidence type="ECO:0000256" key="1">
    <source>
        <dbReference type="SAM" id="MobiDB-lite"/>
    </source>
</evidence>
<protein>
    <submittedName>
        <fullName evidence="2">Uncharacterized protein</fullName>
    </submittedName>
</protein>
<evidence type="ECO:0000313" key="2">
    <source>
        <dbReference type="EMBL" id="GAA3895445.1"/>
    </source>
</evidence>
<accession>A0ABP7L7W6</accession>